<gene>
    <name evidence="7" type="ORF">FHT01_001300</name>
</gene>
<evidence type="ECO:0000313" key="8">
    <source>
        <dbReference type="Proteomes" id="UP000788153"/>
    </source>
</evidence>
<name>A0ABX0TZU3_9SPHN</name>
<dbReference type="RefSeq" id="WP_140231373.1">
    <property type="nucleotide sequence ID" value="NZ_BAAAEV010000001.1"/>
</dbReference>
<dbReference type="CDD" id="cd06529">
    <property type="entry name" value="S24_LexA-like"/>
    <property type="match status" value="1"/>
</dbReference>
<keyword evidence="8" id="KW-1185">Reference proteome</keyword>
<organism evidence="7 8">
    <name type="scientific">Sphingomonas japonica</name>
    <dbReference type="NCBI Taxonomy" id="511662"/>
    <lineage>
        <taxon>Bacteria</taxon>
        <taxon>Pseudomonadati</taxon>
        <taxon>Pseudomonadota</taxon>
        <taxon>Alphaproteobacteria</taxon>
        <taxon>Sphingomonadales</taxon>
        <taxon>Sphingomonadaceae</taxon>
        <taxon>Sphingomonas</taxon>
    </lineage>
</organism>
<evidence type="ECO:0000259" key="6">
    <source>
        <dbReference type="Pfam" id="PF00717"/>
    </source>
</evidence>
<dbReference type="Pfam" id="PF00717">
    <property type="entry name" value="Peptidase_S24"/>
    <property type="match status" value="1"/>
</dbReference>
<comment type="caution">
    <text evidence="7">The sequence shown here is derived from an EMBL/GenBank/DDBJ whole genome shotgun (WGS) entry which is preliminary data.</text>
</comment>
<evidence type="ECO:0000313" key="7">
    <source>
        <dbReference type="EMBL" id="NIJ23758.1"/>
    </source>
</evidence>
<evidence type="ECO:0000256" key="4">
    <source>
        <dbReference type="ARBA" id="ARBA00023125"/>
    </source>
</evidence>
<feature type="domain" description="Peptidase S24/S26A/S26B/S26C" evidence="6">
    <location>
        <begin position="85"/>
        <end position="201"/>
    </location>
</feature>
<evidence type="ECO:0000256" key="2">
    <source>
        <dbReference type="ARBA" id="ARBA00022801"/>
    </source>
</evidence>
<keyword evidence="2" id="KW-0378">Hydrolase</keyword>
<protein>
    <submittedName>
        <fullName evidence="7">Phage repressor protein C with HTH and peptisase S24 domain</fullName>
    </submittedName>
</protein>
<evidence type="ECO:0000256" key="1">
    <source>
        <dbReference type="ARBA" id="ARBA00022670"/>
    </source>
</evidence>
<dbReference type="InterPro" id="IPR015927">
    <property type="entry name" value="Peptidase_S24_S26A/B/C"/>
</dbReference>
<dbReference type="InterPro" id="IPR019756">
    <property type="entry name" value="Pept_S26A_signal_pept_1_Ser-AS"/>
</dbReference>
<keyword evidence="4" id="KW-0238">DNA-binding</keyword>
<keyword evidence="3" id="KW-0805">Transcription regulation</keyword>
<sequence>MDSLEQRCILADLVRERGLSLAALSRDLLRRNAAYLQQYVTRGSPRLLAEADRALLADYLGIDETVLGGRPRGAVTHVPLLAIGASAGRGRLVDAAARRVAQPLPSALLEQLGVAPAAASMIVVEGDSMAPTLADGDTILVDSADRRVTAAPRLYVLRIDDALMVKRVALADGVWHVTSDNPCAPDPGRFDPGTVALIGRVRWLSREPD</sequence>
<dbReference type="Proteomes" id="UP000788153">
    <property type="component" value="Unassembled WGS sequence"/>
</dbReference>
<reference evidence="7 8" key="1">
    <citation type="submission" date="2020-03" db="EMBL/GenBank/DDBJ databases">
        <title>Genomic Encyclopedia of Type Strains, Phase IV (KMG-IV): sequencing the most valuable type-strain genomes for metagenomic binning, comparative biology and taxonomic classification.</title>
        <authorList>
            <person name="Goeker M."/>
        </authorList>
    </citation>
    <scope>NUCLEOTIDE SEQUENCE [LARGE SCALE GENOMIC DNA]</scope>
    <source>
        <strain evidence="7 8">DSM 22753</strain>
    </source>
</reference>
<dbReference type="PROSITE" id="PS00501">
    <property type="entry name" value="SPASE_I_1"/>
    <property type="match status" value="1"/>
</dbReference>
<dbReference type="InterPro" id="IPR036286">
    <property type="entry name" value="LexA/Signal_pep-like_sf"/>
</dbReference>
<dbReference type="EMBL" id="JAASQP010000001">
    <property type="protein sequence ID" value="NIJ23758.1"/>
    <property type="molecule type" value="Genomic_DNA"/>
</dbReference>
<evidence type="ECO:0000256" key="5">
    <source>
        <dbReference type="ARBA" id="ARBA00023163"/>
    </source>
</evidence>
<evidence type="ECO:0000256" key="3">
    <source>
        <dbReference type="ARBA" id="ARBA00023015"/>
    </source>
</evidence>
<keyword evidence="5" id="KW-0804">Transcription</keyword>
<dbReference type="PANTHER" id="PTHR40661:SF3">
    <property type="entry name" value="FELS-1 PROPHAGE TRANSCRIPTIONAL REGULATOR"/>
    <property type="match status" value="1"/>
</dbReference>
<dbReference type="InterPro" id="IPR039418">
    <property type="entry name" value="LexA-like"/>
</dbReference>
<dbReference type="SUPFAM" id="SSF51306">
    <property type="entry name" value="LexA/Signal peptidase"/>
    <property type="match status" value="1"/>
</dbReference>
<dbReference type="PANTHER" id="PTHR40661">
    <property type="match status" value="1"/>
</dbReference>
<proteinExistence type="predicted"/>
<accession>A0ABX0TZU3</accession>
<keyword evidence="1" id="KW-0645">Protease</keyword>
<dbReference type="Gene3D" id="2.10.109.10">
    <property type="entry name" value="Umud Fragment, subunit A"/>
    <property type="match status" value="1"/>
</dbReference>